<evidence type="ECO:0000256" key="1">
    <source>
        <dbReference type="ARBA" id="ARBA00004123"/>
    </source>
</evidence>
<evidence type="ECO:0000313" key="7">
    <source>
        <dbReference type="Proteomes" id="UP000613177"/>
    </source>
</evidence>
<keyword evidence="3" id="KW-0234">DNA repair</keyword>
<evidence type="ECO:0000256" key="4">
    <source>
        <dbReference type="ARBA" id="ARBA00023242"/>
    </source>
</evidence>
<accession>A0A8H7SNP5</accession>
<dbReference type="GO" id="GO:0006334">
    <property type="term" value="P:nucleosome assembly"/>
    <property type="evidence" value="ECO:0007669"/>
    <property type="project" value="TreeGrafter"/>
</dbReference>
<dbReference type="AlphaFoldDB" id="A0A8H7SNP5"/>
<dbReference type="InterPro" id="IPR022043">
    <property type="entry name" value="CAF1A_DD"/>
</dbReference>
<feature type="domain" description="Chromatin assembly factor 1 subunit A dimerization" evidence="5">
    <location>
        <begin position="242"/>
        <end position="308"/>
    </location>
</feature>
<name>A0A8H7SNP5_9FUNG</name>
<dbReference type="GO" id="GO:0005634">
    <property type="term" value="C:nucleus"/>
    <property type="evidence" value="ECO:0007669"/>
    <property type="project" value="UniProtKB-SubCell"/>
</dbReference>
<dbReference type="PANTHER" id="PTHR15272">
    <property type="entry name" value="CHROMATIN ASSEMBLY FACTOR 1 SUBUNIT A CAF-1 SUBUNIT A"/>
    <property type="match status" value="1"/>
</dbReference>
<dbReference type="GO" id="GO:0006281">
    <property type="term" value="P:DNA repair"/>
    <property type="evidence" value="ECO:0007669"/>
    <property type="project" value="UniProtKB-KW"/>
</dbReference>
<dbReference type="GO" id="GO:0033186">
    <property type="term" value="C:CAF-1 complex"/>
    <property type="evidence" value="ECO:0007669"/>
    <property type="project" value="TreeGrafter"/>
</dbReference>
<gene>
    <name evidence="6" type="ORF">INT48_002280</name>
</gene>
<comment type="caution">
    <text evidence="6">The sequence shown here is derived from an EMBL/GenBank/DDBJ whole genome shotgun (WGS) entry which is preliminary data.</text>
</comment>
<organism evidence="6 7">
    <name type="scientific">Thamnidium elegans</name>
    <dbReference type="NCBI Taxonomy" id="101142"/>
    <lineage>
        <taxon>Eukaryota</taxon>
        <taxon>Fungi</taxon>
        <taxon>Fungi incertae sedis</taxon>
        <taxon>Mucoromycota</taxon>
        <taxon>Mucoromycotina</taxon>
        <taxon>Mucoromycetes</taxon>
        <taxon>Mucorales</taxon>
        <taxon>Mucorineae</taxon>
        <taxon>Mucoraceae</taxon>
        <taxon>Thamnidium</taxon>
    </lineage>
</organism>
<keyword evidence="2" id="KW-0227">DNA damage</keyword>
<dbReference type="Proteomes" id="UP000613177">
    <property type="component" value="Unassembled WGS sequence"/>
</dbReference>
<evidence type="ECO:0000256" key="3">
    <source>
        <dbReference type="ARBA" id="ARBA00023204"/>
    </source>
</evidence>
<dbReference type="EMBL" id="JAEPRE010000115">
    <property type="protein sequence ID" value="KAG2232331.1"/>
    <property type="molecule type" value="Genomic_DNA"/>
</dbReference>
<sequence length="547" mass="63568">DWRQEFELEHTSVNATDIPQPFNDLIALLAHESNQEARDSFFNVIRQIIKVTAYQERYGLADVVLLLKGSPTSIPERLSIYRWQAYDTSKFPSEIKLVTSRRREERKLFSRKLTDAFQNLRAEEKINLLLNETGALSDPIEPLHLFESFKRAPHVNLVPRKPRGRLCSSFDTLFYVGLNNSIDLRQRFLNELSTSTKKKRGKRLNVDMRKAWLASTTTAGSGERNNFYDSTMYKNIRSLKMKLILFNEDVRPAYYGTWSKHSKIVSGRRPFAKDASVLDYDYDSEAEWDYDVDGDDIHTLDPDDEEEDMLPDMTYEEEMIVDDDEEEIKWVVPEGYLSEDEEDEIKQEVPEEYLSEDEDTLDRKRPRARRRIVSRPAKWPISGNKHFPMKSVILGPSFESVEEPDNHPLSDFKIHMLVDTSPSGYSPFNQIIETENTVNDTTVRDDDSKSTPLTICFEPNKIKPPLFQREIDKIVTSNKEQLINIILDNKTKTMMGLVIVLKSKKIFSEYTTAQLQAMIHDVAVQEMRGTNKEYNWYLRIASPTTFP</sequence>
<comment type="subcellular location">
    <subcellularLocation>
        <location evidence="1">Nucleus</location>
    </subcellularLocation>
</comment>
<keyword evidence="4" id="KW-0539">Nucleus</keyword>
<feature type="non-terminal residue" evidence="6">
    <location>
        <position position="1"/>
    </location>
</feature>
<evidence type="ECO:0000259" key="5">
    <source>
        <dbReference type="Pfam" id="PF12253"/>
    </source>
</evidence>
<reference evidence="6" key="1">
    <citation type="submission" date="2021-01" db="EMBL/GenBank/DDBJ databases">
        <title>Metabolic potential, ecology and presence of endohyphal bacteria is reflected in genomic diversity of Mucoromycotina.</title>
        <authorList>
            <person name="Muszewska A."/>
            <person name="Okrasinska A."/>
            <person name="Steczkiewicz K."/>
            <person name="Drgas O."/>
            <person name="Orlowska M."/>
            <person name="Perlinska-Lenart U."/>
            <person name="Aleksandrzak-Piekarczyk T."/>
            <person name="Szatraj K."/>
            <person name="Zielenkiewicz U."/>
            <person name="Pilsyk S."/>
            <person name="Malc E."/>
            <person name="Mieczkowski P."/>
            <person name="Kruszewska J.S."/>
            <person name="Biernat P."/>
            <person name="Pawlowska J."/>
        </authorList>
    </citation>
    <scope>NUCLEOTIDE SEQUENCE</scope>
    <source>
        <strain evidence="6">WA0000018081</strain>
    </source>
</reference>
<dbReference type="PANTHER" id="PTHR15272:SF0">
    <property type="entry name" value="CHROMATIN ASSEMBLY FACTOR 1 SUBUNIT A"/>
    <property type="match status" value="1"/>
</dbReference>
<evidence type="ECO:0000313" key="6">
    <source>
        <dbReference type="EMBL" id="KAG2232331.1"/>
    </source>
</evidence>
<protein>
    <recommendedName>
        <fullName evidence="5">Chromatin assembly factor 1 subunit A dimerization domain-containing protein</fullName>
    </recommendedName>
</protein>
<dbReference type="Pfam" id="PF12253">
    <property type="entry name" value="CAF1A_dimeriz"/>
    <property type="match status" value="1"/>
</dbReference>
<proteinExistence type="predicted"/>
<evidence type="ECO:0000256" key="2">
    <source>
        <dbReference type="ARBA" id="ARBA00022763"/>
    </source>
</evidence>
<keyword evidence="7" id="KW-1185">Reference proteome</keyword>